<dbReference type="InterPro" id="IPR057522">
    <property type="entry name" value="HofO_C"/>
</dbReference>
<organism evidence="3 4">
    <name type="scientific">Kosakonia cowanii JCM 10956 = DSM 18146</name>
    <dbReference type="NCBI Taxonomy" id="1300165"/>
    <lineage>
        <taxon>Bacteria</taxon>
        <taxon>Pseudomonadati</taxon>
        <taxon>Pseudomonadota</taxon>
        <taxon>Gammaproteobacteria</taxon>
        <taxon>Enterobacterales</taxon>
        <taxon>Enterobacteriaceae</taxon>
        <taxon>Kosakonia</taxon>
    </lineage>
</organism>
<dbReference type="Proteomes" id="UP000187148">
    <property type="component" value="Chromosome"/>
</dbReference>
<reference evidence="3 4" key="1">
    <citation type="submission" date="2017-01" db="EMBL/GenBank/DDBJ databases">
        <authorList>
            <person name="Cao J.-M."/>
        </authorList>
    </citation>
    <scope>NUCLEOTIDE SEQUENCE [LARGE SCALE GENOMIC DNA]</scope>
    <source>
        <strain evidence="3 4">888-76</strain>
    </source>
</reference>
<dbReference type="KEGG" id="kco:BWI95_09535"/>
<sequence>MSLNPEVWLALSPRMRAICWLAAMFSSVLLIGWFAIRPLNQTQRLTQRQQSALQPELQAEWRKLRALALPEAQSTVTQVRRFSPLDFHGQSRQLLRWQPMQGDGELVLESRWSQAVETFSLLAERGMQIPAFSLSASESGLRFTLQLEHDDDG</sequence>
<dbReference type="EMBL" id="CP019445">
    <property type="protein sequence ID" value="APZ05279.1"/>
    <property type="molecule type" value="Genomic_DNA"/>
</dbReference>
<evidence type="ECO:0000313" key="4">
    <source>
        <dbReference type="Proteomes" id="UP000187148"/>
    </source>
</evidence>
<keyword evidence="1" id="KW-0812">Transmembrane</keyword>
<keyword evidence="1" id="KW-0472">Membrane</keyword>
<accession>A0A807LDB7</accession>
<gene>
    <name evidence="3" type="ORF">BWI95_09535</name>
</gene>
<protein>
    <recommendedName>
        <fullName evidence="2">DNA utilization protein HofO C-terminal domain-containing protein</fullName>
    </recommendedName>
</protein>
<dbReference type="RefSeq" id="WP_076769394.1">
    <property type="nucleotide sequence ID" value="NZ_CP019445.1"/>
</dbReference>
<feature type="transmembrane region" description="Helical" evidence="1">
    <location>
        <begin position="15"/>
        <end position="36"/>
    </location>
</feature>
<evidence type="ECO:0000259" key="2">
    <source>
        <dbReference type="Pfam" id="PF25319"/>
    </source>
</evidence>
<feature type="domain" description="DNA utilization protein HofO C-terminal" evidence="2">
    <location>
        <begin position="82"/>
        <end position="151"/>
    </location>
</feature>
<name>A0A807LDB7_9ENTR</name>
<proteinExistence type="predicted"/>
<evidence type="ECO:0000313" key="3">
    <source>
        <dbReference type="EMBL" id="APZ05279.1"/>
    </source>
</evidence>
<keyword evidence="1" id="KW-1133">Transmembrane helix</keyword>
<evidence type="ECO:0000256" key="1">
    <source>
        <dbReference type="SAM" id="Phobius"/>
    </source>
</evidence>
<dbReference type="Pfam" id="PF25319">
    <property type="entry name" value="HofO"/>
    <property type="match status" value="1"/>
</dbReference>
<keyword evidence="4" id="KW-1185">Reference proteome</keyword>
<dbReference type="AlphaFoldDB" id="A0A807LDB7"/>